<dbReference type="AlphaFoldDB" id="A0A4R6YK06"/>
<organism evidence="1 2">
    <name type="scientific">Tahibacter aquaticus</name>
    <dbReference type="NCBI Taxonomy" id="520092"/>
    <lineage>
        <taxon>Bacteria</taxon>
        <taxon>Pseudomonadati</taxon>
        <taxon>Pseudomonadota</taxon>
        <taxon>Gammaproteobacteria</taxon>
        <taxon>Lysobacterales</taxon>
        <taxon>Rhodanobacteraceae</taxon>
        <taxon>Tahibacter</taxon>
    </lineage>
</organism>
<comment type="caution">
    <text evidence="1">The sequence shown here is derived from an EMBL/GenBank/DDBJ whole genome shotgun (WGS) entry which is preliminary data.</text>
</comment>
<dbReference type="EMBL" id="SNZH01000025">
    <property type="protein sequence ID" value="TDR37384.1"/>
    <property type="molecule type" value="Genomic_DNA"/>
</dbReference>
<dbReference type="Proteomes" id="UP000295293">
    <property type="component" value="Unassembled WGS sequence"/>
</dbReference>
<accession>A0A4R6YK06</accession>
<reference evidence="1 2" key="1">
    <citation type="submission" date="2019-03" db="EMBL/GenBank/DDBJ databases">
        <title>Genomic Encyclopedia of Type Strains, Phase IV (KMG-IV): sequencing the most valuable type-strain genomes for metagenomic binning, comparative biology and taxonomic classification.</title>
        <authorList>
            <person name="Goeker M."/>
        </authorList>
    </citation>
    <scope>NUCLEOTIDE SEQUENCE [LARGE SCALE GENOMIC DNA]</scope>
    <source>
        <strain evidence="1 2">DSM 21667</strain>
    </source>
</reference>
<evidence type="ECO:0000313" key="1">
    <source>
        <dbReference type="EMBL" id="TDR37384.1"/>
    </source>
</evidence>
<sequence>MKQSITANVGTMSFPAYLPRQPSAHDFLYDVQLRGEILRLASTPQIFQMTNNPLAGPLIFILGHVDATMGFTSGIVLTIEIVFLDGSSVKLRATLNEQAAYVANSAVDGTGQTLPDPTTNAPGYAGRWYYPPGHENNMARFLEYMRQLGVNVQYGATGSGSGVIVCHWKPENNETICMVPR</sequence>
<gene>
    <name evidence="1" type="ORF">DFR29_12546</name>
</gene>
<protein>
    <submittedName>
        <fullName evidence="1">Uncharacterized protein</fullName>
    </submittedName>
</protein>
<keyword evidence="2" id="KW-1185">Reference proteome</keyword>
<name>A0A4R6YK06_9GAMM</name>
<evidence type="ECO:0000313" key="2">
    <source>
        <dbReference type="Proteomes" id="UP000295293"/>
    </source>
</evidence>
<proteinExistence type="predicted"/>
<dbReference type="RefSeq" id="WP_133821763.1">
    <property type="nucleotide sequence ID" value="NZ_SNZH01000025.1"/>
</dbReference>
<dbReference type="OrthoDB" id="5942758at2"/>